<protein>
    <submittedName>
        <fullName evidence="1">Adhesin</fullName>
    </submittedName>
</protein>
<dbReference type="RefSeq" id="WP_268778695.1">
    <property type="nucleotide sequence ID" value="NZ_JAPRAT010000002.1"/>
</dbReference>
<name>A0A9J6R8N7_9BACI</name>
<comment type="caution">
    <text evidence="1">The sequence shown here is derived from an EMBL/GenBank/DDBJ whole genome shotgun (WGS) entry which is preliminary data.</text>
</comment>
<dbReference type="InterPro" id="IPR035903">
    <property type="entry name" value="HesB-like_dom_sf"/>
</dbReference>
<keyword evidence="2" id="KW-1185">Reference proteome</keyword>
<organism evidence="1 2">
    <name type="scientific">Natronobacillus azotifigens</name>
    <dbReference type="NCBI Taxonomy" id="472978"/>
    <lineage>
        <taxon>Bacteria</taxon>
        <taxon>Bacillati</taxon>
        <taxon>Bacillota</taxon>
        <taxon>Bacilli</taxon>
        <taxon>Bacillales</taxon>
        <taxon>Bacillaceae</taxon>
        <taxon>Natronobacillus</taxon>
    </lineage>
</organism>
<dbReference type="SUPFAM" id="SSF89360">
    <property type="entry name" value="HesB-like domain"/>
    <property type="match status" value="1"/>
</dbReference>
<dbReference type="Gene3D" id="2.60.300.12">
    <property type="entry name" value="HesB-like domain"/>
    <property type="match status" value="1"/>
</dbReference>
<dbReference type="Proteomes" id="UP001084197">
    <property type="component" value="Unassembled WGS sequence"/>
</dbReference>
<gene>
    <name evidence="1" type="ORF">OWO01_01710</name>
</gene>
<proteinExistence type="predicted"/>
<evidence type="ECO:0000313" key="1">
    <source>
        <dbReference type="EMBL" id="MCZ0701927.1"/>
    </source>
</evidence>
<sequence length="87" mass="9242">MNITDAAKETLEKFLSEKEASSIRLFTESGCCGPQIAISLEQPKEKDTIATINGIKVAFDPEVTGTDEITLDHDQNGLVLLGAGGCC</sequence>
<dbReference type="EMBL" id="JAPRAT010000002">
    <property type="protein sequence ID" value="MCZ0701927.1"/>
    <property type="molecule type" value="Genomic_DNA"/>
</dbReference>
<reference evidence="1" key="1">
    <citation type="submission" date="2022-11" db="EMBL/GenBank/DDBJ databases">
        <title>WGS of Natronobacillus azotifigens 24KS-1, an anaerobic diazotrophic haloalkaliphile from soda-rich habitats.</title>
        <authorList>
            <person name="Sorokin D.Y."/>
            <person name="Merkel A.Y."/>
        </authorList>
    </citation>
    <scope>NUCLEOTIDE SEQUENCE</scope>
    <source>
        <strain evidence="1">24KS-1</strain>
    </source>
</reference>
<dbReference type="AlphaFoldDB" id="A0A9J6R8N7"/>
<accession>A0A9J6R8N7</accession>
<evidence type="ECO:0000313" key="2">
    <source>
        <dbReference type="Proteomes" id="UP001084197"/>
    </source>
</evidence>